<dbReference type="PANTHER" id="PTHR23235">
    <property type="entry name" value="KRUEPPEL-LIKE TRANSCRIPTION FACTOR"/>
    <property type="match status" value="1"/>
</dbReference>
<dbReference type="GO" id="GO:0008270">
    <property type="term" value="F:zinc ion binding"/>
    <property type="evidence" value="ECO:0007669"/>
    <property type="project" value="UniProtKB-KW"/>
</dbReference>
<dbReference type="AlphaFoldDB" id="A0A7J5ZEI5"/>
<keyword evidence="2" id="KW-0677">Repeat</keyword>
<keyword evidence="6" id="KW-0804">Transcription</keyword>
<evidence type="ECO:0000259" key="9">
    <source>
        <dbReference type="PROSITE" id="PS50157"/>
    </source>
</evidence>
<dbReference type="PROSITE" id="PS00028">
    <property type="entry name" value="ZINC_FINGER_C2H2_1"/>
    <property type="match status" value="1"/>
</dbReference>
<evidence type="ECO:0000256" key="7">
    <source>
        <dbReference type="PROSITE-ProRule" id="PRU00042"/>
    </source>
</evidence>
<dbReference type="GO" id="GO:0000981">
    <property type="term" value="F:DNA-binding transcription factor activity, RNA polymerase II-specific"/>
    <property type="evidence" value="ECO:0007669"/>
    <property type="project" value="TreeGrafter"/>
</dbReference>
<evidence type="ECO:0000256" key="4">
    <source>
        <dbReference type="ARBA" id="ARBA00022833"/>
    </source>
</evidence>
<dbReference type="InterPro" id="IPR036236">
    <property type="entry name" value="Znf_C2H2_sf"/>
</dbReference>
<dbReference type="Proteomes" id="UP000518266">
    <property type="component" value="Unassembled WGS sequence"/>
</dbReference>
<dbReference type="SMART" id="SM00355">
    <property type="entry name" value="ZnF_C2H2"/>
    <property type="match status" value="1"/>
</dbReference>
<proteinExistence type="predicted"/>
<keyword evidence="1" id="KW-0479">Metal-binding</keyword>
<evidence type="ECO:0000256" key="2">
    <source>
        <dbReference type="ARBA" id="ARBA00022737"/>
    </source>
</evidence>
<evidence type="ECO:0000256" key="8">
    <source>
        <dbReference type="SAM" id="MobiDB-lite"/>
    </source>
</evidence>
<dbReference type="SUPFAM" id="SSF57667">
    <property type="entry name" value="beta-beta-alpha zinc fingers"/>
    <property type="match status" value="1"/>
</dbReference>
<dbReference type="OrthoDB" id="6365676at2759"/>
<organism evidence="10 11">
    <name type="scientific">Dissostichus mawsoni</name>
    <name type="common">Antarctic cod</name>
    <dbReference type="NCBI Taxonomy" id="36200"/>
    <lineage>
        <taxon>Eukaryota</taxon>
        <taxon>Metazoa</taxon>
        <taxon>Chordata</taxon>
        <taxon>Craniata</taxon>
        <taxon>Vertebrata</taxon>
        <taxon>Euteleostomi</taxon>
        <taxon>Actinopterygii</taxon>
        <taxon>Neopterygii</taxon>
        <taxon>Teleostei</taxon>
        <taxon>Neoteleostei</taxon>
        <taxon>Acanthomorphata</taxon>
        <taxon>Eupercaria</taxon>
        <taxon>Perciformes</taxon>
        <taxon>Notothenioidei</taxon>
        <taxon>Nototheniidae</taxon>
        <taxon>Dissostichus</taxon>
    </lineage>
</organism>
<reference evidence="10 11" key="1">
    <citation type="submission" date="2020-03" db="EMBL/GenBank/DDBJ databases">
        <title>Dissostichus mawsoni Genome sequencing and assembly.</title>
        <authorList>
            <person name="Park H."/>
        </authorList>
    </citation>
    <scope>NUCLEOTIDE SEQUENCE [LARGE SCALE GENOMIC DNA]</scope>
    <source>
        <strain evidence="10">DM0001</strain>
        <tissue evidence="10">Muscle</tissue>
    </source>
</reference>
<evidence type="ECO:0000313" key="11">
    <source>
        <dbReference type="Proteomes" id="UP000518266"/>
    </source>
</evidence>
<dbReference type="EMBL" id="JAAKFY010000002">
    <property type="protein sequence ID" value="KAF3860020.1"/>
    <property type="molecule type" value="Genomic_DNA"/>
</dbReference>
<dbReference type="PANTHER" id="PTHR23235:SF44">
    <property type="entry name" value="KRUEPPEL-LIKE FACTOR 15"/>
    <property type="match status" value="1"/>
</dbReference>
<keyword evidence="3 7" id="KW-0863">Zinc-finger</keyword>
<feature type="region of interest" description="Disordered" evidence="8">
    <location>
        <begin position="1"/>
        <end position="21"/>
    </location>
</feature>
<dbReference type="FunFam" id="3.30.160.60:FF:000032">
    <property type="entry name" value="Krueppel-like factor 4"/>
    <property type="match status" value="1"/>
</dbReference>
<sequence>MDGRRFSRSDELSRHRRSHSGVKPYQCIVCEKKFARSDHLSKHLKVHRFPRSSRTGRSAN</sequence>
<dbReference type="PROSITE" id="PS50157">
    <property type="entry name" value="ZINC_FINGER_C2H2_2"/>
    <property type="match status" value="2"/>
</dbReference>
<protein>
    <recommendedName>
        <fullName evidence="9">C2H2-type domain-containing protein</fullName>
    </recommendedName>
</protein>
<dbReference type="GO" id="GO:0000978">
    <property type="term" value="F:RNA polymerase II cis-regulatory region sequence-specific DNA binding"/>
    <property type="evidence" value="ECO:0007669"/>
    <property type="project" value="TreeGrafter"/>
</dbReference>
<comment type="caution">
    <text evidence="10">The sequence shown here is derived from an EMBL/GenBank/DDBJ whole genome shotgun (WGS) entry which is preliminary data.</text>
</comment>
<accession>A0A7J5ZEI5</accession>
<evidence type="ECO:0000256" key="5">
    <source>
        <dbReference type="ARBA" id="ARBA00023015"/>
    </source>
</evidence>
<keyword evidence="11" id="KW-1185">Reference proteome</keyword>
<feature type="domain" description="C2H2-type" evidence="9">
    <location>
        <begin position="1"/>
        <end position="24"/>
    </location>
</feature>
<dbReference type="Gene3D" id="3.30.160.60">
    <property type="entry name" value="Classic Zinc Finger"/>
    <property type="match status" value="2"/>
</dbReference>
<evidence type="ECO:0000256" key="6">
    <source>
        <dbReference type="ARBA" id="ARBA00023163"/>
    </source>
</evidence>
<evidence type="ECO:0000313" key="10">
    <source>
        <dbReference type="EMBL" id="KAF3860020.1"/>
    </source>
</evidence>
<keyword evidence="5" id="KW-0805">Transcription regulation</keyword>
<dbReference type="Pfam" id="PF00096">
    <property type="entry name" value="zf-C2H2"/>
    <property type="match status" value="2"/>
</dbReference>
<gene>
    <name evidence="10" type="ORF">F7725_000275</name>
</gene>
<evidence type="ECO:0000256" key="3">
    <source>
        <dbReference type="ARBA" id="ARBA00022771"/>
    </source>
</evidence>
<keyword evidence="4" id="KW-0862">Zinc</keyword>
<feature type="domain" description="C2H2-type" evidence="9">
    <location>
        <begin position="25"/>
        <end position="52"/>
    </location>
</feature>
<evidence type="ECO:0000256" key="1">
    <source>
        <dbReference type="ARBA" id="ARBA00022723"/>
    </source>
</evidence>
<feature type="compositionally biased region" description="Basic and acidic residues" evidence="8">
    <location>
        <begin position="1"/>
        <end position="13"/>
    </location>
</feature>
<name>A0A7J5ZEI5_DISMA</name>
<dbReference type="InterPro" id="IPR013087">
    <property type="entry name" value="Znf_C2H2_type"/>
</dbReference>